<proteinExistence type="predicted"/>
<feature type="compositionally biased region" description="Polar residues" evidence="1">
    <location>
        <begin position="104"/>
        <end position="115"/>
    </location>
</feature>
<reference evidence="2 3" key="1">
    <citation type="journal article" date="2018" name="Mycol. Prog.">
        <title>Coniella lustricola, a new species from submerged detritus.</title>
        <authorList>
            <person name="Raudabaugh D.B."/>
            <person name="Iturriaga T."/>
            <person name="Carver A."/>
            <person name="Mondo S."/>
            <person name="Pangilinan J."/>
            <person name="Lipzen A."/>
            <person name="He G."/>
            <person name="Amirebrahimi M."/>
            <person name="Grigoriev I.V."/>
            <person name="Miller A.N."/>
        </authorList>
    </citation>
    <scope>NUCLEOTIDE SEQUENCE [LARGE SCALE GENOMIC DNA]</scope>
    <source>
        <strain evidence="2 3">B22-T-1</strain>
    </source>
</reference>
<accession>A0A2T3AEP4</accession>
<sequence length="243" mass="25051">MPPIPIYSHSPINAATADGVTSQSAEKSNEVQPPPTTTQNVPSSAAGNAYPRAQPGVAPSIPAPTGSFAAPKQQAALQSTPTRPLPSSGPAPPQPGTFPVPPGSISNPPVATSTGLPPPPKAGESLDQSTKQPFYPPQMSIPAPYAATTQSAQRGTSSAFAALPSPLERPPGYQQNPASAHLNQYQQAAQEARDREEYQRMAGASTGDGEVGVWDSVKGAMMAAGGKIAAAEEEVWKRINKDL</sequence>
<dbReference type="STRING" id="2025994.A0A2T3AEP4"/>
<feature type="compositionally biased region" description="Pro residues" evidence="1">
    <location>
        <begin position="83"/>
        <end position="102"/>
    </location>
</feature>
<dbReference type="AlphaFoldDB" id="A0A2T3AEP4"/>
<evidence type="ECO:0000313" key="2">
    <source>
        <dbReference type="EMBL" id="PSR94242.1"/>
    </source>
</evidence>
<protein>
    <submittedName>
        <fullName evidence="2">Uncharacterized protein</fullName>
    </submittedName>
</protein>
<dbReference type="InParanoid" id="A0A2T3AEP4"/>
<gene>
    <name evidence="2" type="ORF">BD289DRAFT_149571</name>
</gene>
<evidence type="ECO:0000313" key="3">
    <source>
        <dbReference type="Proteomes" id="UP000241462"/>
    </source>
</evidence>
<dbReference type="EMBL" id="KZ678400">
    <property type="protein sequence ID" value="PSR94242.1"/>
    <property type="molecule type" value="Genomic_DNA"/>
</dbReference>
<evidence type="ECO:0000256" key="1">
    <source>
        <dbReference type="SAM" id="MobiDB-lite"/>
    </source>
</evidence>
<dbReference type="OrthoDB" id="5385910at2759"/>
<feature type="compositionally biased region" description="Polar residues" evidence="1">
    <location>
        <begin position="173"/>
        <end position="189"/>
    </location>
</feature>
<feature type="compositionally biased region" description="Polar residues" evidence="1">
    <location>
        <begin position="147"/>
        <end position="159"/>
    </location>
</feature>
<name>A0A2T3AEP4_9PEZI</name>
<keyword evidence="3" id="KW-1185">Reference proteome</keyword>
<dbReference type="Proteomes" id="UP000241462">
    <property type="component" value="Unassembled WGS sequence"/>
</dbReference>
<organism evidence="2 3">
    <name type="scientific">Coniella lustricola</name>
    <dbReference type="NCBI Taxonomy" id="2025994"/>
    <lineage>
        <taxon>Eukaryota</taxon>
        <taxon>Fungi</taxon>
        <taxon>Dikarya</taxon>
        <taxon>Ascomycota</taxon>
        <taxon>Pezizomycotina</taxon>
        <taxon>Sordariomycetes</taxon>
        <taxon>Sordariomycetidae</taxon>
        <taxon>Diaporthales</taxon>
        <taxon>Schizoparmaceae</taxon>
        <taxon>Coniella</taxon>
    </lineage>
</organism>
<feature type="region of interest" description="Disordered" evidence="1">
    <location>
        <begin position="1"/>
        <end position="212"/>
    </location>
</feature>